<sequence length="157" mass="17718">MYPIPDLHLPREREFQLSPLLRQRLEELDVQQIDAAPGPAELTVMGIKPDLVFAKEAWPHVDPDWEGRVFFTMTADGGGFDFGSLSRPKGMRVPAGKVFYFDPLELHWLRPDPVVSCWWLGLQWDVSKAQEAAFADDLAAAIGRWNEAGFVLPMLGK</sequence>
<comment type="caution">
    <text evidence="1">The sequence shown here is derived from an EMBL/GenBank/DDBJ whole genome shotgun (WGS) entry which is preliminary data.</text>
</comment>
<evidence type="ECO:0008006" key="3">
    <source>
        <dbReference type="Google" id="ProtNLM"/>
    </source>
</evidence>
<dbReference type="Proteomes" id="UP000056453">
    <property type="component" value="Unassembled WGS sequence"/>
</dbReference>
<accession>A0AAW3MXK4</accession>
<dbReference type="EMBL" id="LPBJ01000047">
    <property type="protein sequence ID" value="KVP98048.1"/>
    <property type="molecule type" value="Genomic_DNA"/>
</dbReference>
<evidence type="ECO:0000313" key="1">
    <source>
        <dbReference type="EMBL" id="KVP98048.1"/>
    </source>
</evidence>
<evidence type="ECO:0000313" key="2">
    <source>
        <dbReference type="Proteomes" id="UP000056453"/>
    </source>
</evidence>
<proteinExistence type="predicted"/>
<gene>
    <name evidence="1" type="ORF">WJ96_05620</name>
</gene>
<name>A0AAW3MXK4_9BURK</name>
<protein>
    <recommendedName>
        <fullName evidence="3">AraC-type arabinose-binding/dimerisation domain-containing protein</fullName>
    </recommendedName>
</protein>
<keyword evidence="2" id="KW-1185">Reference proteome</keyword>
<reference evidence="1 2" key="1">
    <citation type="submission" date="2015-11" db="EMBL/GenBank/DDBJ databases">
        <title>Expanding the genomic diversity of Burkholderia species for the development of highly accurate diagnostics.</title>
        <authorList>
            <person name="Sahl J."/>
            <person name="Keim P."/>
            <person name="Wagner D."/>
        </authorList>
    </citation>
    <scope>NUCLEOTIDE SEQUENCE [LARGE SCALE GENOMIC DNA]</scope>
    <source>
        <strain evidence="1 2">MSMB1808WGS</strain>
    </source>
</reference>
<organism evidence="1 2">
    <name type="scientific">Burkholderia ubonensis</name>
    <dbReference type="NCBI Taxonomy" id="101571"/>
    <lineage>
        <taxon>Bacteria</taxon>
        <taxon>Pseudomonadati</taxon>
        <taxon>Pseudomonadota</taxon>
        <taxon>Betaproteobacteria</taxon>
        <taxon>Burkholderiales</taxon>
        <taxon>Burkholderiaceae</taxon>
        <taxon>Burkholderia</taxon>
        <taxon>Burkholderia cepacia complex</taxon>
    </lineage>
</organism>
<dbReference type="AlphaFoldDB" id="A0AAW3MXK4"/>
<dbReference type="RefSeq" id="WP_059924998.1">
    <property type="nucleotide sequence ID" value="NZ_LPBG01000047.1"/>
</dbReference>